<evidence type="ECO:0000313" key="4">
    <source>
        <dbReference type="EMBL" id="KAF5102956.1"/>
    </source>
</evidence>
<organism evidence="4 5">
    <name type="scientific">Geotrichum candidum</name>
    <name type="common">Oospora lactis</name>
    <name type="synonym">Dipodascus geotrichum</name>
    <dbReference type="NCBI Taxonomy" id="1173061"/>
    <lineage>
        <taxon>Eukaryota</taxon>
        <taxon>Fungi</taxon>
        <taxon>Dikarya</taxon>
        <taxon>Ascomycota</taxon>
        <taxon>Saccharomycotina</taxon>
        <taxon>Dipodascomycetes</taxon>
        <taxon>Dipodascales</taxon>
        <taxon>Dipodascaceae</taxon>
        <taxon>Geotrichum</taxon>
    </lineage>
</organism>
<dbReference type="Pfam" id="PF00410">
    <property type="entry name" value="Ribosomal_S8"/>
    <property type="match status" value="1"/>
</dbReference>
<dbReference type="SUPFAM" id="SSF56047">
    <property type="entry name" value="Ribosomal protein S8"/>
    <property type="match status" value="1"/>
</dbReference>
<dbReference type="GO" id="GO:0003735">
    <property type="term" value="F:structural constituent of ribosome"/>
    <property type="evidence" value="ECO:0007669"/>
    <property type="project" value="InterPro"/>
</dbReference>
<evidence type="ECO:0000256" key="2">
    <source>
        <dbReference type="ARBA" id="ARBA00022980"/>
    </source>
</evidence>
<evidence type="ECO:0000256" key="1">
    <source>
        <dbReference type="ARBA" id="ARBA00006471"/>
    </source>
</evidence>
<dbReference type="InterPro" id="IPR035987">
    <property type="entry name" value="Ribosomal_uS8_sf"/>
</dbReference>
<evidence type="ECO:0000313" key="5">
    <source>
        <dbReference type="Proteomes" id="UP000750522"/>
    </source>
</evidence>
<comment type="caution">
    <text evidence="4">The sequence shown here is derived from an EMBL/GenBank/DDBJ whole genome shotgun (WGS) entry which is preliminary data.</text>
</comment>
<dbReference type="InterPro" id="IPR000630">
    <property type="entry name" value="Ribosomal_uS8"/>
</dbReference>
<dbReference type="Proteomes" id="UP000750522">
    <property type="component" value="Unassembled WGS sequence"/>
</dbReference>
<dbReference type="EMBL" id="QQZK01000026">
    <property type="protein sequence ID" value="KAF5102956.1"/>
    <property type="molecule type" value="Genomic_DNA"/>
</dbReference>
<protein>
    <submittedName>
        <fullName evidence="4">Uncharacterized protein</fullName>
    </submittedName>
</protein>
<proteinExistence type="inferred from homology"/>
<dbReference type="Gene3D" id="3.30.1490.10">
    <property type="match status" value="1"/>
</dbReference>
<dbReference type="GO" id="GO:0005840">
    <property type="term" value="C:ribosome"/>
    <property type="evidence" value="ECO:0007669"/>
    <property type="project" value="UniProtKB-KW"/>
</dbReference>
<keyword evidence="3" id="KW-0687">Ribonucleoprotein</keyword>
<name>A0A9P5G7M3_GEOCN</name>
<dbReference type="GO" id="GO:0006412">
    <property type="term" value="P:translation"/>
    <property type="evidence" value="ECO:0007669"/>
    <property type="project" value="InterPro"/>
</dbReference>
<reference evidence="4" key="1">
    <citation type="journal article" date="2020" name="Front. Microbiol.">
        <title>Phenotypic and Genetic Characterization of the Cheese Ripening Yeast Geotrichum candidum.</title>
        <authorList>
            <person name="Perkins V."/>
            <person name="Vignola S."/>
            <person name="Lessard M.H."/>
            <person name="Plante P.L."/>
            <person name="Corbeil J."/>
            <person name="Dugat-Bony E."/>
            <person name="Frenette M."/>
            <person name="Labrie S."/>
        </authorList>
    </citation>
    <scope>NUCLEOTIDE SEQUENCE</scope>
    <source>
        <strain evidence="4">LMA-70</strain>
    </source>
</reference>
<keyword evidence="2" id="KW-0689">Ribosomal protein</keyword>
<comment type="similarity">
    <text evidence="1">Belongs to the universal ribosomal protein uS8 family.</text>
</comment>
<evidence type="ECO:0000256" key="3">
    <source>
        <dbReference type="ARBA" id="ARBA00023274"/>
    </source>
</evidence>
<dbReference type="FunFam" id="3.30.1370.30:FF:000006">
    <property type="entry name" value="40S ribosomal protein S8"/>
    <property type="match status" value="1"/>
</dbReference>
<dbReference type="AlphaFoldDB" id="A0A9P5G7M3"/>
<sequence>MSLVNLAHVCSHIQNVTRVSKSLTSIPFTKLHLQVALGLYKEGFISSIQRGSLTGPDKEYTAATPDNISTRRLWLGLKYHNTKSVISEMHLVSHPNKRVFAKPQQVVDLLAGKKLRQVNPPKLGEVMFIRTKEGDVLELQEAAQKHLGGELLCRVS</sequence>
<reference evidence="4" key="2">
    <citation type="submission" date="2020-01" db="EMBL/GenBank/DDBJ databases">
        <authorList>
            <person name="Perkins V."/>
            <person name="Lessard M.-H."/>
            <person name="Dugat-Bony E."/>
            <person name="Frenette M."/>
            <person name="Labrie S."/>
        </authorList>
    </citation>
    <scope>NUCLEOTIDE SEQUENCE</scope>
    <source>
        <strain evidence="4">LMA-70</strain>
    </source>
</reference>
<gene>
    <name evidence="4" type="ORF">DV451_001656</name>
</gene>
<dbReference type="Gene3D" id="3.30.1370.30">
    <property type="match status" value="1"/>
</dbReference>
<accession>A0A9P5G7M3</accession>
<dbReference type="GO" id="GO:1990904">
    <property type="term" value="C:ribonucleoprotein complex"/>
    <property type="evidence" value="ECO:0007669"/>
    <property type="project" value="UniProtKB-KW"/>
</dbReference>